<dbReference type="InterPro" id="IPR005119">
    <property type="entry name" value="LysR_subst-bd"/>
</dbReference>
<dbReference type="Gene3D" id="3.40.190.290">
    <property type="match status" value="1"/>
</dbReference>
<dbReference type="GO" id="GO:0003677">
    <property type="term" value="F:DNA binding"/>
    <property type="evidence" value="ECO:0007669"/>
    <property type="project" value="UniProtKB-KW"/>
</dbReference>
<evidence type="ECO:0000313" key="7">
    <source>
        <dbReference type="Proteomes" id="UP000053881"/>
    </source>
</evidence>
<gene>
    <name evidence="6" type="ORF">ACA29_06925</name>
</gene>
<evidence type="ECO:0000313" key="6">
    <source>
        <dbReference type="EMBL" id="KRG14117.1"/>
    </source>
</evidence>
<dbReference type="PANTHER" id="PTHR30419">
    <property type="entry name" value="HTH-TYPE TRANSCRIPTIONAL REGULATOR YBHD"/>
    <property type="match status" value="1"/>
</dbReference>
<dbReference type="SUPFAM" id="SSF46785">
    <property type="entry name" value="Winged helix' DNA-binding domain"/>
    <property type="match status" value="1"/>
</dbReference>
<dbReference type="EMBL" id="LGPB01000068">
    <property type="protein sequence ID" value="KRG14117.1"/>
    <property type="molecule type" value="Genomic_DNA"/>
</dbReference>
<evidence type="ECO:0000256" key="2">
    <source>
        <dbReference type="ARBA" id="ARBA00023015"/>
    </source>
</evidence>
<reference evidence="6 7" key="1">
    <citation type="submission" date="2015-06" db="EMBL/GenBank/DDBJ databases">
        <title>Genome sequencing project of Bacillus galactosidilyticus PL133.</title>
        <authorList>
            <person name="Gaiero J."/>
            <person name="Nicol R."/>
            <person name="Habash M."/>
        </authorList>
    </citation>
    <scope>NUCLEOTIDE SEQUENCE [LARGE SCALE GENOMIC DNA]</scope>
    <source>
        <strain evidence="6 7">PL133</strain>
    </source>
</reference>
<dbReference type="GO" id="GO:0005829">
    <property type="term" value="C:cytosol"/>
    <property type="evidence" value="ECO:0007669"/>
    <property type="project" value="TreeGrafter"/>
</dbReference>
<dbReference type="SUPFAM" id="SSF53850">
    <property type="entry name" value="Periplasmic binding protein-like II"/>
    <property type="match status" value="1"/>
</dbReference>
<dbReference type="PATRIC" id="fig|217031.4.peg.2304"/>
<feature type="domain" description="HTH lysR-type" evidence="5">
    <location>
        <begin position="1"/>
        <end position="58"/>
    </location>
</feature>
<keyword evidence="3" id="KW-0238">DNA-binding</keyword>
<name>A0A0Q9XZJ2_9BACI</name>
<dbReference type="InterPro" id="IPR050950">
    <property type="entry name" value="HTH-type_LysR_regulators"/>
</dbReference>
<proteinExistence type="inferred from homology"/>
<dbReference type="GO" id="GO:0003700">
    <property type="term" value="F:DNA-binding transcription factor activity"/>
    <property type="evidence" value="ECO:0007669"/>
    <property type="project" value="InterPro"/>
</dbReference>
<evidence type="ECO:0000256" key="4">
    <source>
        <dbReference type="ARBA" id="ARBA00023163"/>
    </source>
</evidence>
<dbReference type="Pfam" id="PF00126">
    <property type="entry name" value="HTH_1"/>
    <property type="match status" value="1"/>
</dbReference>
<dbReference type="InterPro" id="IPR036388">
    <property type="entry name" value="WH-like_DNA-bd_sf"/>
</dbReference>
<dbReference type="AlphaFoldDB" id="A0A0Q9XZJ2"/>
<dbReference type="PANTHER" id="PTHR30419:SF28">
    <property type="entry name" value="HTH-TYPE TRANSCRIPTIONAL REGULATOR BSDA"/>
    <property type="match status" value="1"/>
</dbReference>
<dbReference type="Proteomes" id="UP000053881">
    <property type="component" value="Unassembled WGS sequence"/>
</dbReference>
<dbReference type="InterPro" id="IPR036390">
    <property type="entry name" value="WH_DNA-bd_sf"/>
</dbReference>
<evidence type="ECO:0000256" key="1">
    <source>
        <dbReference type="ARBA" id="ARBA00009437"/>
    </source>
</evidence>
<sequence length="299" mass="34386">MDLLQLKYFQVVAKHQHLTRAATELNITQPALSKMIAKLEKVLGYQLFDRRGRQIQLNSLGEAYLRTVENVFLELKMGEAELAYLADHQNKVLSISVTIPSLLPDLLGDFLVRYPGTRFRQHQASFEKMVQQLEAGEIDLGISTKPVAKENIEWIPILEEEILLTVPLSHPLAYRKAVYLKEVEKDPFVVMPTGYDFRTMTEHFCHLAGFSPDFAFEGDETGITQELVERGLGVAFYPTVLINDRVRKMKTAKLKIIEPRCTRTVGLIRAKNRKQTNITMKFSQFVIEYLKNRQKDQDE</sequence>
<dbReference type="PROSITE" id="PS50931">
    <property type="entry name" value="HTH_LYSR"/>
    <property type="match status" value="1"/>
</dbReference>
<keyword evidence="4" id="KW-0804">Transcription</keyword>
<accession>A0A0Q9XZJ2</accession>
<dbReference type="PRINTS" id="PR00039">
    <property type="entry name" value="HTHLYSR"/>
</dbReference>
<dbReference type="FunFam" id="1.10.10.10:FF:000001">
    <property type="entry name" value="LysR family transcriptional regulator"/>
    <property type="match status" value="1"/>
</dbReference>
<comment type="caution">
    <text evidence="6">The sequence shown here is derived from an EMBL/GenBank/DDBJ whole genome shotgun (WGS) entry which is preliminary data.</text>
</comment>
<dbReference type="InterPro" id="IPR000847">
    <property type="entry name" value="LysR_HTH_N"/>
</dbReference>
<evidence type="ECO:0000256" key="3">
    <source>
        <dbReference type="ARBA" id="ARBA00023125"/>
    </source>
</evidence>
<evidence type="ECO:0000259" key="5">
    <source>
        <dbReference type="PROSITE" id="PS50931"/>
    </source>
</evidence>
<dbReference type="Gene3D" id="1.10.10.10">
    <property type="entry name" value="Winged helix-like DNA-binding domain superfamily/Winged helix DNA-binding domain"/>
    <property type="match status" value="1"/>
</dbReference>
<keyword evidence="2" id="KW-0805">Transcription regulation</keyword>
<dbReference type="Pfam" id="PF03466">
    <property type="entry name" value="LysR_substrate"/>
    <property type="match status" value="1"/>
</dbReference>
<protein>
    <recommendedName>
        <fullName evidence="5">HTH lysR-type domain-containing protein</fullName>
    </recommendedName>
</protein>
<organism evidence="6 7">
    <name type="scientific">Lederbergia galactosidilytica</name>
    <dbReference type="NCBI Taxonomy" id="217031"/>
    <lineage>
        <taxon>Bacteria</taxon>
        <taxon>Bacillati</taxon>
        <taxon>Bacillota</taxon>
        <taxon>Bacilli</taxon>
        <taxon>Bacillales</taxon>
        <taxon>Bacillaceae</taxon>
        <taxon>Lederbergia</taxon>
    </lineage>
</organism>
<comment type="similarity">
    <text evidence="1">Belongs to the LysR transcriptional regulatory family.</text>
</comment>